<accession>A0AA40TYB2</accession>
<dbReference type="AlphaFoldDB" id="A0AA40TYB2"/>
<dbReference type="EMBL" id="LJRO01000026">
    <property type="protein sequence ID" value="KPZ07452.1"/>
    <property type="molecule type" value="Genomic_DNA"/>
</dbReference>
<organism evidence="2 3">
    <name type="scientific">Pseudomonas tremae</name>
    <dbReference type="NCBI Taxonomy" id="200454"/>
    <lineage>
        <taxon>Bacteria</taxon>
        <taxon>Pseudomonadati</taxon>
        <taxon>Pseudomonadota</taxon>
        <taxon>Gammaproteobacteria</taxon>
        <taxon>Pseudomonadales</taxon>
        <taxon>Pseudomonadaceae</taxon>
        <taxon>Pseudomonas</taxon>
    </lineage>
</organism>
<name>A0AA40TYB2_9PSED</name>
<reference evidence="2 3" key="1">
    <citation type="submission" date="2015-09" db="EMBL/GenBank/DDBJ databases">
        <title>Genome announcement of multiple Pseudomonas syringae strains.</title>
        <authorList>
            <person name="Thakur S."/>
            <person name="Wang P.W."/>
            <person name="Gong Y."/>
            <person name="Weir B.S."/>
            <person name="Guttman D.S."/>
        </authorList>
    </citation>
    <scope>NUCLEOTIDE SEQUENCE [LARGE SCALE GENOMIC DNA]</scope>
    <source>
        <strain evidence="2 3">ICMP9151</strain>
    </source>
</reference>
<evidence type="ECO:0000256" key="1">
    <source>
        <dbReference type="SAM" id="MobiDB-lite"/>
    </source>
</evidence>
<sequence>MATFQRMVEPCHWPEKNALGGCSLGNPERSASPDQNQQAKGTCRHEQRQGLTADPLASRACYQGPDQAPDAPQLSDMRIGADQ</sequence>
<protein>
    <submittedName>
        <fullName evidence="2">Uncharacterized protein</fullName>
    </submittedName>
</protein>
<evidence type="ECO:0000313" key="2">
    <source>
        <dbReference type="EMBL" id="KPZ07452.1"/>
    </source>
</evidence>
<feature type="region of interest" description="Disordered" evidence="1">
    <location>
        <begin position="15"/>
        <end position="83"/>
    </location>
</feature>
<dbReference type="Proteomes" id="UP000050523">
    <property type="component" value="Unassembled WGS sequence"/>
</dbReference>
<proteinExistence type="predicted"/>
<gene>
    <name evidence="2" type="ORF">ALO43_200173</name>
</gene>
<evidence type="ECO:0000313" key="3">
    <source>
        <dbReference type="Proteomes" id="UP000050523"/>
    </source>
</evidence>
<comment type="caution">
    <text evidence="2">The sequence shown here is derived from an EMBL/GenBank/DDBJ whole genome shotgun (WGS) entry which is preliminary data.</text>
</comment>